<organism evidence="5 6">
    <name type="scientific">Novosphingobium pituita</name>
    <dbReference type="NCBI Taxonomy" id="3056842"/>
    <lineage>
        <taxon>Bacteria</taxon>
        <taxon>Pseudomonadati</taxon>
        <taxon>Pseudomonadota</taxon>
        <taxon>Alphaproteobacteria</taxon>
        <taxon>Sphingomonadales</taxon>
        <taxon>Sphingomonadaceae</taxon>
        <taxon>Novosphingobium</taxon>
    </lineage>
</organism>
<evidence type="ECO:0000256" key="3">
    <source>
        <dbReference type="ARBA" id="ARBA00023163"/>
    </source>
</evidence>
<gene>
    <name evidence="5" type="ORF">NUTIK01_19970</name>
</gene>
<sequence>MNRKSTPVAAPAVDPAIAPANGVTRKGQPLSFNRAPAADLAPWIGRFYVTVVDAPDDYALQCGLLNDTSCIRIQLRGDWTAQTRDGGIAVGRSALFFGPNTRRMPIGVKGPFSSVGVVLRPGACHALFRIAVPDLVDRITPIETVGLASEKSLGLFTPDASPEDWCVAMEEALRAMIARQGGHEPDPVTARFEAAALADPAILVADFVEQSGIEQRRLERIVRRDFGITPKHVLRRARALDMASHLRGVADEAEAETLALRYYDQSHLIREFTAMFGMSPRQFINTPQPLMTLSLENRQSRRLEMSERIAPGGLRPWQ</sequence>
<name>A0ABQ6P8N3_9SPHN</name>
<dbReference type="PROSITE" id="PS01124">
    <property type="entry name" value="HTH_ARAC_FAMILY_2"/>
    <property type="match status" value="1"/>
</dbReference>
<evidence type="ECO:0000256" key="2">
    <source>
        <dbReference type="ARBA" id="ARBA00023125"/>
    </source>
</evidence>
<evidence type="ECO:0000313" key="5">
    <source>
        <dbReference type="EMBL" id="GMM61220.1"/>
    </source>
</evidence>
<dbReference type="RefSeq" id="WP_317974928.1">
    <property type="nucleotide sequence ID" value="NZ_BTFW01000001.1"/>
</dbReference>
<dbReference type="Pfam" id="PF12833">
    <property type="entry name" value="HTH_18"/>
    <property type="match status" value="1"/>
</dbReference>
<keyword evidence="3" id="KW-0804">Transcription</keyword>
<keyword evidence="6" id="KW-1185">Reference proteome</keyword>
<dbReference type="InterPro" id="IPR018060">
    <property type="entry name" value="HTH_AraC"/>
</dbReference>
<evidence type="ECO:0000313" key="6">
    <source>
        <dbReference type="Proteomes" id="UP001187221"/>
    </source>
</evidence>
<dbReference type="Proteomes" id="UP001187221">
    <property type="component" value="Unassembled WGS sequence"/>
</dbReference>
<feature type="domain" description="HTH araC/xylS-type" evidence="4">
    <location>
        <begin position="186"/>
        <end position="286"/>
    </location>
</feature>
<dbReference type="EMBL" id="BTFW01000001">
    <property type="protein sequence ID" value="GMM61220.1"/>
    <property type="molecule type" value="Genomic_DNA"/>
</dbReference>
<comment type="caution">
    <text evidence="5">The sequence shown here is derived from an EMBL/GenBank/DDBJ whole genome shotgun (WGS) entry which is preliminary data.</text>
</comment>
<keyword evidence="2" id="KW-0238">DNA-binding</keyword>
<keyword evidence="1" id="KW-0805">Transcription regulation</keyword>
<evidence type="ECO:0000259" key="4">
    <source>
        <dbReference type="PROSITE" id="PS01124"/>
    </source>
</evidence>
<protein>
    <recommendedName>
        <fullName evidence="4">HTH araC/xylS-type domain-containing protein</fullName>
    </recommendedName>
</protein>
<reference evidence="5 6" key="1">
    <citation type="submission" date="2023-06" db="EMBL/GenBank/DDBJ databases">
        <title>Draft genome sequence of Novosphingobium sp. strain IK01.</title>
        <authorList>
            <person name="Hatamoto M."/>
            <person name="Ikarashi T."/>
            <person name="Yamaguchi T."/>
        </authorList>
    </citation>
    <scope>NUCLEOTIDE SEQUENCE [LARGE SCALE GENOMIC DNA]</scope>
    <source>
        <strain evidence="5 6">IK01</strain>
    </source>
</reference>
<dbReference type="Gene3D" id="1.10.10.60">
    <property type="entry name" value="Homeodomain-like"/>
    <property type="match status" value="1"/>
</dbReference>
<dbReference type="SMART" id="SM00342">
    <property type="entry name" value="HTH_ARAC"/>
    <property type="match status" value="1"/>
</dbReference>
<dbReference type="PANTHER" id="PTHR46796">
    <property type="entry name" value="HTH-TYPE TRANSCRIPTIONAL ACTIVATOR RHAS-RELATED"/>
    <property type="match status" value="1"/>
</dbReference>
<proteinExistence type="predicted"/>
<accession>A0ABQ6P8N3</accession>
<dbReference type="Pfam" id="PF20240">
    <property type="entry name" value="DUF6597"/>
    <property type="match status" value="1"/>
</dbReference>
<evidence type="ECO:0000256" key="1">
    <source>
        <dbReference type="ARBA" id="ARBA00023015"/>
    </source>
</evidence>
<dbReference type="InterPro" id="IPR050204">
    <property type="entry name" value="AraC_XylS_family_regulators"/>
</dbReference>
<dbReference type="InterPro" id="IPR046532">
    <property type="entry name" value="DUF6597"/>
</dbReference>